<proteinExistence type="predicted"/>
<keyword evidence="3" id="KW-1185">Reference proteome</keyword>
<sequence>MATGRNKSNNSHYNSTAEKAATAALVNLPIHTQQNSGKNENLLRQSADRLTRKRSHTLAGFADKQSGRLVLDTLVTNTTLLRDGSRILGDLTIDKLSSIQTHAEQISSFPSSHPKTPATEDNRSSIPFPRAPADKGQPIVVSSTCAFGCIKQPTKRKVNRRDNRPPVNIASFLAQRPRGPFIEHEYVADLSENALFLNSLSEEEFSAALECQPAKPSLVTNWSKVMGVFDRVLAPEFGFGEAYLAARKGSMLDPATELVHPVLYPFRVYGGLIADSNFGWRMRRRLMSALEFAAIIMKEKKQREGLRDAPMKDGADNH</sequence>
<name>A0A197JJV4_9FUNG</name>
<feature type="region of interest" description="Disordered" evidence="1">
    <location>
        <begin position="104"/>
        <end position="123"/>
    </location>
</feature>
<protein>
    <submittedName>
        <fullName evidence="2">Uncharacterized protein</fullName>
    </submittedName>
</protein>
<gene>
    <name evidence="2" type="ORF">K457DRAFT_1879627</name>
</gene>
<reference evidence="2 3" key="1">
    <citation type="submission" date="2016-05" db="EMBL/GenBank/DDBJ databases">
        <title>Genome sequencing reveals origins of a unique bacterial endosymbiosis in the earliest lineages of terrestrial Fungi.</title>
        <authorList>
            <consortium name="DOE Joint Genome Institute"/>
            <person name="Uehling J."/>
            <person name="Gryganskyi A."/>
            <person name="Hameed K."/>
            <person name="Tschaplinski T."/>
            <person name="Misztal P."/>
            <person name="Wu S."/>
            <person name="Desiro A."/>
            <person name="Vande Pol N."/>
            <person name="Du Z.-Y."/>
            <person name="Zienkiewicz A."/>
            <person name="Zienkiewicz K."/>
            <person name="Morin E."/>
            <person name="Tisserant E."/>
            <person name="Splivallo R."/>
            <person name="Hainaut M."/>
            <person name="Henrissat B."/>
            <person name="Ohm R."/>
            <person name="Kuo A."/>
            <person name="Yan J."/>
            <person name="Lipzen A."/>
            <person name="Nolan M."/>
            <person name="Labutti K."/>
            <person name="Barry K."/>
            <person name="Goldstein A."/>
            <person name="Labbe J."/>
            <person name="Schadt C."/>
            <person name="Tuskan G."/>
            <person name="Grigoriev I."/>
            <person name="Martin F."/>
            <person name="Vilgalys R."/>
            <person name="Bonito G."/>
        </authorList>
    </citation>
    <scope>NUCLEOTIDE SEQUENCE [LARGE SCALE GENOMIC DNA]</scope>
    <source>
        <strain evidence="2 3">AG-77</strain>
    </source>
</reference>
<organism evidence="2 3">
    <name type="scientific">Linnemannia elongata AG-77</name>
    <dbReference type="NCBI Taxonomy" id="1314771"/>
    <lineage>
        <taxon>Eukaryota</taxon>
        <taxon>Fungi</taxon>
        <taxon>Fungi incertae sedis</taxon>
        <taxon>Mucoromycota</taxon>
        <taxon>Mortierellomycotina</taxon>
        <taxon>Mortierellomycetes</taxon>
        <taxon>Mortierellales</taxon>
        <taxon>Mortierellaceae</taxon>
        <taxon>Linnemannia</taxon>
    </lineage>
</organism>
<dbReference type="Proteomes" id="UP000078512">
    <property type="component" value="Unassembled WGS sequence"/>
</dbReference>
<feature type="compositionally biased region" description="Polar residues" evidence="1">
    <location>
        <begin position="104"/>
        <end position="114"/>
    </location>
</feature>
<evidence type="ECO:0000256" key="1">
    <source>
        <dbReference type="SAM" id="MobiDB-lite"/>
    </source>
</evidence>
<dbReference type="AlphaFoldDB" id="A0A197JJV4"/>
<accession>A0A197JJV4</accession>
<evidence type="ECO:0000313" key="2">
    <source>
        <dbReference type="EMBL" id="OAQ25492.1"/>
    </source>
</evidence>
<evidence type="ECO:0000313" key="3">
    <source>
        <dbReference type="Proteomes" id="UP000078512"/>
    </source>
</evidence>
<dbReference type="OrthoDB" id="2402888at2759"/>
<dbReference type="EMBL" id="KV442078">
    <property type="protein sequence ID" value="OAQ25492.1"/>
    <property type="molecule type" value="Genomic_DNA"/>
</dbReference>